<dbReference type="AlphaFoldDB" id="X0RX09"/>
<evidence type="ECO:0000256" key="1">
    <source>
        <dbReference type="SAM" id="MobiDB-lite"/>
    </source>
</evidence>
<comment type="caution">
    <text evidence="2">The sequence shown here is derived from an EMBL/GenBank/DDBJ whole genome shotgun (WGS) entry which is preliminary data.</text>
</comment>
<evidence type="ECO:0000313" key="2">
    <source>
        <dbReference type="EMBL" id="GAF68287.1"/>
    </source>
</evidence>
<reference evidence="2" key="1">
    <citation type="journal article" date="2014" name="Front. Microbiol.">
        <title>High frequency of phylogenetically diverse reductive dehalogenase-homologous genes in deep subseafloor sedimentary metagenomes.</title>
        <authorList>
            <person name="Kawai M."/>
            <person name="Futagami T."/>
            <person name="Toyoda A."/>
            <person name="Takaki Y."/>
            <person name="Nishi S."/>
            <person name="Hori S."/>
            <person name="Arai W."/>
            <person name="Tsubouchi T."/>
            <person name="Morono Y."/>
            <person name="Uchiyama I."/>
            <person name="Ito T."/>
            <person name="Fujiyama A."/>
            <person name="Inagaki F."/>
            <person name="Takami H."/>
        </authorList>
    </citation>
    <scope>NUCLEOTIDE SEQUENCE</scope>
    <source>
        <strain evidence="2">Expedition CK06-06</strain>
    </source>
</reference>
<name>X0RX09_9ZZZZ</name>
<protein>
    <submittedName>
        <fullName evidence="2">Uncharacterized protein</fullName>
    </submittedName>
</protein>
<accession>X0RX09</accession>
<gene>
    <name evidence="2" type="ORF">S01H1_12442</name>
</gene>
<dbReference type="EMBL" id="BARS01006387">
    <property type="protein sequence ID" value="GAF68287.1"/>
    <property type="molecule type" value="Genomic_DNA"/>
</dbReference>
<feature type="region of interest" description="Disordered" evidence="1">
    <location>
        <begin position="1"/>
        <end position="20"/>
    </location>
</feature>
<proteinExistence type="predicted"/>
<sequence length="96" mass="10938">MAEGIEKRARSSFGGHSERKYPVVKGHKYPVVKGHKYPVVKGHKYPVVKGHKYPVVKGHKCPELQGYKRRASPAESRDCSLRLRSPVTTIISRWSR</sequence>
<organism evidence="2">
    <name type="scientific">marine sediment metagenome</name>
    <dbReference type="NCBI Taxonomy" id="412755"/>
    <lineage>
        <taxon>unclassified sequences</taxon>
        <taxon>metagenomes</taxon>
        <taxon>ecological metagenomes</taxon>
    </lineage>
</organism>